<evidence type="ECO:0000256" key="8">
    <source>
        <dbReference type="SAM" id="Phobius"/>
    </source>
</evidence>
<comment type="similarity">
    <text evidence="2">Belongs to the DoxX family.</text>
</comment>
<feature type="transmembrane region" description="Helical" evidence="8">
    <location>
        <begin position="65"/>
        <end position="91"/>
    </location>
</feature>
<dbReference type="PANTHER" id="PTHR33452:SF1">
    <property type="entry name" value="INNER MEMBRANE PROTEIN YPHA-RELATED"/>
    <property type="match status" value="1"/>
</dbReference>
<dbReference type="Proteomes" id="UP001589627">
    <property type="component" value="Unassembled WGS sequence"/>
</dbReference>
<evidence type="ECO:0000313" key="10">
    <source>
        <dbReference type="Proteomes" id="UP001589627"/>
    </source>
</evidence>
<feature type="non-terminal residue" evidence="9">
    <location>
        <position position="167"/>
    </location>
</feature>
<dbReference type="InterPro" id="IPR032808">
    <property type="entry name" value="DoxX"/>
</dbReference>
<evidence type="ECO:0000256" key="7">
    <source>
        <dbReference type="SAM" id="MobiDB-lite"/>
    </source>
</evidence>
<reference evidence="9 10" key="1">
    <citation type="submission" date="2024-09" db="EMBL/GenBank/DDBJ databases">
        <authorList>
            <person name="Sun Q."/>
            <person name="Mori K."/>
        </authorList>
    </citation>
    <scope>NUCLEOTIDE SEQUENCE [LARGE SCALE GENOMIC DNA]</scope>
    <source>
        <strain evidence="9 10">TBRC 0563</strain>
    </source>
</reference>
<gene>
    <name evidence="9" type="ORF">ACFFNX_30000</name>
</gene>
<dbReference type="RefSeq" id="WP_378209233.1">
    <property type="nucleotide sequence ID" value="NZ_JBHLZP010000275.1"/>
</dbReference>
<dbReference type="Pfam" id="PF07681">
    <property type="entry name" value="DoxX"/>
    <property type="match status" value="1"/>
</dbReference>
<evidence type="ECO:0000313" key="9">
    <source>
        <dbReference type="EMBL" id="MFB9836415.1"/>
    </source>
</evidence>
<keyword evidence="5 8" id="KW-1133">Transmembrane helix</keyword>
<keyword evidence="10" id="KW-1185">Reference proteome</keyword>
<keyword evidence="4 8" id="KW-0812">Transmembrane</keyword>
<keyword evidence="6 8" id="KW-0472">Membrane</keyword>
<evidence type="ECO:0000256" key="3">
    <source>
        <dbReference type="ARBA" id="ARBA00022475"/>
    </source>
</evidence>
<name>A0ABV5YMX9_9ACTN</name>
<dbReference type="InterPro" id="IPR051907">
    <property type="entry name" value="DoxX-like_oxidoreductase"/>
</dbReference>
<organism evidence="9 10">
    <name type="scientific">Actinoallomurus acaciae</name>
    <dbReference type="NCBI Taxonomy" id="502577"/>
    <lineage>
        <taxon>Bacteria</taxon>
        <taxon>Bacillati</taxon>
        <taxon>Actinomycetota</taxon>
        <taxon>Actinomycetes</taxon>
        <taxon>Streptosporangiales</taxon>
        <taxon>Thermomonosporaceae</taxon>
        <taxon>Actinoallomurus</taxon>
    </lineage>
</organism>
<evidence type="ECO:0000256" key="2">
    <source>
        <dbReference type="ARBA" id="ARBA00006679"/>
    </source>
</evidence>
<evidence type="ECO:0000256" key="6">
    <source>
        <dbReference type="ARBA" id="ARBA00023136"/>
    </source>
</evidence>
<accession>A0ABV5YMX9</accession>
<evidence type="ECO:0000256" key="5">
    <source>
        <dbReference type="ARBA" id="ARBA00022989"/>
    </source>
</evidence>
<protein>
    <submittedName>
        <fullName evidence="9">DoxX family protein</fullName>
    </submittedName>
</protein>
<sequence length="167" mass="17329">MRNRPIYDVVALLARCGVGTVFLAHGWQKIQVGVTATGRNLDAMGAPFPTAAAVYSTFVELLGGAALILGVALPVAGTLLFLDMAGALIFVHAKHGIFLVDNGKVQNGFELVIILGLAALVFAAGGGGRIALDQRLFGGRSRTAADEDDEAPPPWRPVPGTSEEPPA</sequence>
<evidence type="ECO:0000256" key="1">
    <source>
        <dbReference type="ARBA" id="ARBA00004651"/>
    </source>
</evidence>
<evidence type="ECO:0000256" key="4">
    <source>
        <dbReference type="ARBA" id="ARBA00022692"/>
    </source>
</evidence>
<keyword evidence="3" id="KW-1003">Cell membrane</keyword>
<proteinExistence type="inferred from homology"/>
<comment type="subcellular location">
    <subcellularLocation>
        <location evidence="1">Cell membrane</location>
        <topology evidence="1">Multi-pass membrane protein</topology>
    </subcellularLocation>
</comment>
<feature type="region of interest" description="Disordered" evidence="7">
    <location>
        <begin position="141"/>
        <end position="167"/>
    </location>
</feature>
<comment type="caution">
    <text evidence="9">The sequence shown here is derived from an EMBL/GenBank/DDBJ whole genome shotgun (WGS) entry which is preliminary data.</text>
</comment>
<feature type="transmembrane region" description="Helical" evidence="8">
    <location>
        <begin position="111"/>
        <end position="132"/>
    </location>
</feature>
<dbReference type="EMBL" id="JBHLZP010000275">
    <property type="protein sequence ID" value="MFB9836415.1"/>
    <property type="molecule type" value="Genomic_DNA"/>
</dbReference>
<dbReference type="PANTHER" id="PTHR33452">
    <property type="entry name" value="OXIDOREDUCTASE CATD-RELATED"/>
    <property type="match status" value="1"/>
</dbReference>